<reference evidence="4" key="2">
    <citation type="submission" date="2020-09" db="EMBL/GenBank/DDBJ databases">
        <authorList>
            <person name="Sun Q."/>
            <person name="Zhou Y."/>
        </authorList>
    </citation>
    <scope>NUCLEOTIDE SEQUENCE</scope>
    <source>
        <strain evidence="4">CGMCC 1.14988</strain>
    </source>
</reference>
<feature type="transmembrane region" description="Helical" evidence="2">
    <location>
        <begin position="86"/>
        <end position="107"/>
    </location>
</feature>
<organism evidence="4 5">
    <name type="scientific">Egicoccus halophilus</name>
    <dbReference type="NCBI Taxonomy" id="1670830"/>
    <lineage>
        <taxon>Bacteria</taxon>
        <taxon>Bacillati</taxon>
        <taxon>Actinomycetota</taxon>
        <taxon>Nitriliruptoria</taxon>
        <taxon>Egicoccales</taxon>
        <taxon>Egicoccaceae</taxon>
        <taxon>Egicoccus</taxon>
    </lineage>
</organism>
<feature type="transmembrane region" description="Helical" evidence="2">
    <location>
        <begin position="57"/>
        <end position="80"/>
    </location>
</feature>
<feature type="region of interest" description="Disordered" evidence="1">
    <location>
        <begin position="1"/>
        <end position="37"/>
    </location>
</feature>
<dbReference type="InterPro" id="IPR003675">
    <property type="entry name" value="Rce1/LyrA-like_dom"/>
</dbReference>
<feature type="transmembrane region" description="Helical" evidence="2">
    <location>
        <begin position="128"/>
        <end position="153"/>
    </location>
</feature>
<reference evidence="4" key="1">
    <citation type="journal article" date="2014" name="Int. J. Syst. Evol. Microbiol.">
        <title>Complete genome sequence of Corynebacterium casei LMG S-19264T (=DSM 44701T), isolated from a smear-ripened cheese.</title>
        <authorList>
            <consortium name="US DOE Joint Genome Institute (JGI-PGF)"/>
            <person name="Walter F."/>
            <person name="Albersmeier A."/>
            <person name="Kalinowski J."/>
            <person name="Ruckert C."/>
        </authorList>
    </citation>
    <scope>NUCLEOTIDE SEQUENCE</scope>
    <source>
        <strain evidence="4">CGMCC 1.14988</strain>
    </source>
</reference>
<dbReference type="OrthoDB" id="6024813at2"/>
<name>A0A8J3AC91_9ACTN</name>
<feature type="transmembrane region" description="Helical" evidence="2">
    <location>
        <begin position="252"/>
        <end position="276"/>
    </location>
</feature>
<dbReference type="RefSeq" id="WP_130650800.1">
    <property type="nucleotide sequence ID" value="NZ_BMHA01000002.1"/>
</dbReference>
<evidence type="ECO:0000256" key="2">
    <source>
        <dbReference type="SAM" id="Phobius"/>
    </source>
</evidence>
<sequence>MSHLPPPPGPPPAGPSGPPPAGSPGADGDPAWPGGGYRDGARAADAFPVPFSAVDGALLVVWMILAQFLVILPAAVLGFVSQDDTATMMLLALVSQAVGLAGALAYLQARDRLSWRLLGPRPPTWTRAAYGIVVGIAGFLGVNAVIALVLQLIGPVDPPEQQLLTDLTAGGATTVLAVVVAVVMAPVVEEVIFRGVLFQALKRRLGLWPGALVSGLVFAAVHVEVQQPVYSAGLLALGVALAWSLHRFGNLVVPIVAHAAFNAVSVGLTLLGGQFLDTV</sequence>
<dbReference type="GO" id="GO:0004175">
    <property type="term" value="F:endopeptidase activity"/>
    <property type="evidence" value="ECO:0007669"/>
    <property type="project" value="UniProtKB-ARBA"/>
</dbReference>
<feature type="transmembrane region" description="Helical" evidence="2">
    <location>
        <begin position="229"/>
        <end position="245"/>
    </location>
</feature>
<evidence type="ECO:0000256" key="1">
    <source>
        <dbReference type="SAM" id="MobiDB-lite"/>
    </source>
</evidence>
<protein>
    <recommendedName>
        <fullName evidence="3">CAAX prenyl protease 2/Lysostaphin resistance protein A-like domain-containing protein</fullName>
    </recommendedName>
</protein>
<dbReference type="EMBL" id="BMHA01000002">
    <property type="protein sequence ID" value="GGI04051.1"/>
    <property type="molecule type" value="Genomic_DNA"/>
</dbReference>
<dbReference type="PANTHER" id="PTHR36435:SF1">
    <property type="entry name" value="CAAX AMINO TERMINAL PROTEASE FAMILY PROTEIN"/>
    <property type="match status" value="1"/>
</dbReference>
<keyword evidence="2" id="KW-1133">Transmembrane helix</keyword>
<dbReference type="Pfam" id="PF02517">
    <property type="entry name" value="Rce1-like"/>
    <property type="match status" value="1"/>
</dbReference>
<evidence type="ECO:0000313" key="4">
    <source>
        <dbReference type="EMBL" id="GGI04051.1"/>
    </source>
</evidence>
<keyword evidence="2" id="KW-0472">Membrane</keyword>
<dbReference type="Proteomes" id="UP000650511">
    <property type="component" value="Unassembled WGS sequence"/>
</dbReference>
<proteinExistence type="predicted"/>
<accession>A0A8J3AC91</accession>
<feature type="compositionally biased region" description="Low complexity" evidence="1">
    <location>
        <begin position="23"/>
        <end position="32"/>
    </location>
</feature>
<dbReference type="AlphaFoldDB" id="A0A8J3AC91"/>
<gene>
    <name evidence="4" type="ORF">GCM10011354_07120</name>
</gene>
<feature type="compositionally biased region" description="Pro residues" evidence="1">
    <location>
        <begin position="1"/>
        <end position="22"/>
    </location>
</feature>
<feature type="transmembrane region" description="Helical" evidence="2">
    <location>
        <begin position="173"/>
        <end position="193"/>
    </location>
</feature>
<feature type="domain" description="CAAX prenyl protease 2/Lysostaphin resistance protein A-like" evidence="3">
    <location>
        <begin position="173"/>
        <end position="264"/>
    </location>
</feature>
<dbReference type="GO" id="GO:0080120">
    <property type="term" value="P:CAAX-box protein maturation"/>
    <property type="evidence" value="ECO:0007669"/>
    <property type="project" value="UniProtKB-ARBA"/>
</dbReference>
<evidence type="ECO:0000313" key="5">
    <source>
        <dbReference type="Proteomes" id="UP000650511"/>
    </source>
</evidence>
<keyword evidence="5" id="KW-1185">Reference proteome</keyword>
<dbReference type="InterPro" id="IPR052710">
    <property type="entry name" value="CAAX_protease"/>
</dbReference>
<keyword evidence="2" id="KW-0812">Transmembrane</keyword>
<dbReference type="PANTHER" id="PTHR36435">
    <property type="entry name" value="SLR1288 PROTEIN"/>
    <property type="match status" value="1"/>
</dbReference>
<feature type="transmembrane region" description="Helical" evidence="2">
    <location>
        <begin position="205"/>
        <end position="223"/>
    </location>
</feature>
<evidence type="ECO:0000259" key="3">
    <source>
        <dbReference type="Pfam" id="PF02517"/>
    </source>
</evidence>
<comment type="caution">
    <text evidence="4">The sequence shown here is derived from an EMBL/GenBank/DDBJ whole genome shotgun (WGS) entry which is preliminary data.</text>
</comment>